<dbReference type="PANTHER" id="PTHR48094:SF12">
    <property type="entry name" value="PARKINSON DISEASE PROTEIN 7 HOMOLOG"/>
    <property type="match status" value="1"/>
</dbReference>
<sequence>MDRVYLFLAEGFEDIEALAVVDILRRGNVPVQTVSITDTLSVKSAHGVSVQADILLKEVEAGNAACLICPGGLPGASNLGDCKSLIGLLQQQYDKGGLVAAICAAPALVLSQLSIRKRHSVTCYPGFEAHLPAYDVTAEGVVVDDNVITGKGPGFAIPFGLKILEELTSPEVAREVAGGMLL</sequence>
<dbReference type="GO" id="GO:0005737">
    <property type="term" value="C:cytoplasm"/>
    <property type="evidence" value="ECO:0007669"/>
    <property type="project" value="TreeGrafter"/>
</dbReference>
<evidence type="ECO:0000313" key="2">
    <source>
        <dbReference type="EMBL" id="HIX04039.1"/>
    </source>
</evidence>
<dbReference type="Gene3D" id="3.40.50.880">
    <property type="match status" value="1"/>
</dbReference>
<dbReference type="NCBIfam" id="TIGR01383">
    <property type="entry name" value="not_thiJ"/>
    <property type="match status" value="1"/>
</dbReference>
<feature type="domain" description="DJ-1/PfpI" evidence="1">
    <location>
        <begin position="3"/>
        <end position="166"/>
    </location>
</feature>
<accession>A0A9D1V106</accession>
<name>A0A9D1V106_9BACT</name>
<reference evidence="2" key="1">
    <citation type="journal article" date="2021" name="PeerJ">
        <title>Extensive microbial diversity within the chicken gut microbiome revealed by metagenomics and culture.</title>
        <authorList>
            <person name="Gilroy R."/>
            <person name="Ravi A."/>
            <person name="Getino M."/>
            <person name="Pursley I."/>
            <person name="Horton D.L."/>
            <person name="Alikhan N.F."/>
            <person name="Baker D."/>
            <person name="Gharbi K."/>
            <person name="Hall N."/>
            <person name="Watson M."/>
            <person name="Adriaenssens E.M."/>
            <person name="Foster-Nyarko E."/>
            <person name="Jarju S."/>
            <person name="Secka A."/>
            <person name="Antonio M."/>
            <person name="Oren A."/>
            <person name="Chaudhuri R.R."/>
            <person name="La Ragione R."/>
            <person name="Hildebrand F."/>
            <person name="Pallen M.J."/>
        </authorList>
    </citation>
    <scope>NUCLEOTIDE SEQUENCE</scope>
    <source>
        <strain evidence="2">23274</strain>
    </source>
</reference>
<dbReference type="EMBL" id="DXFT01000156">
    <property type="protein sequence ID" value="HIX04039.1"/>
    <property type="molecule type" value="Genomic_DNA"/>
</dbReference>
<dbReference type="Pfam" id="PF01965">
    <property type="entry name" value="DJ-1_PfpI"/>
    <property type="match status" value="1"/>
</dbReference>
<dbReference type="CDD" id="cd03135">
    <property type="entry name" value="GATase1_DJ-1"/>
    <property type="match status" value="1"/>
</dbReference>
<gene>
    <name evidence="2" type="ORF">H9863_08005</name>
</gene>
<dbReference type="AlphaFoldDB" id="A0A9D1V106"/>
<dbReference type="InterPro" id="IPR002818">
    <property type="entry name" value="DJ-1/PfpI"/>
</dbReference>
<reference evidence="2" key="2">
    <citation type="submission" date="2021-04" db="EMBL/GenBank/DDBJ databases">
        <authorList>
            <person name="Gilroy R."/>
        </authorList>
    </citation>
    <scope>NUCLEOTIDE SEQUENCE</scope>
    <source>
        <strain evidence="2">23274</strain>
    </source>
</reference>
<dbReference type="Proteomes" id="UP000824202">
    <property type="component" value="Unassembled WGS sequence"/>
</dbReference>
<protein>
    <submittedName>
        <fullName evidence="2">DJ-1/PfpI family protein</fullName>
    </submittedName>
</protein>
<proteinExistence type="predicted"/>
<comment type="caution">
    <text evidence="2">The sequence shown here is derived from an EMBL/GenBank/DDBJ whole genome shotgun (WGS) entry which is preliminary data.</text>
</comment>
<evidence type="ECO:0000313" key="3">
    <source>
        <dbReference type="Proteomes" id="UP000824202"/>
    </source>
</evidence>
<dbReference type="InterPro" id="IPR050325">
    <property type="entry name" value="Prot/Nucl_acid_deglycase"/>
</dbReference>
<organism evidence="2 3">
    <name type="scientific">Candidatus Odoribacter faecigallinarum</name>
    <dbReference type="NCBI Taxonomy" id="2838706"/>
    <lineage>
        <taxon>Bacteria</taxon>
        <taxon>Pseudomonadati</taxon>
        <taxon>Bacteroidota</taxon>
        <taxon>Bacteroidia</taxon>
        <taxon>Bacteroidales</taxon>
        <taxon>Odoribacteraceae</taxon>
        <taxon>Odoribacter</taxon>
    </lineage>
</organism>
<dbReference type="PANTHER" id="PTHR48094">
    <property type="entry name" value="PROTEIN/NUCLEIC ACID DEGLYCASE DJ-1-RELATED"/>
    <property type="match status" value="1"/>
</dbReference>
<dbReference type="InterPro" id="IPR029062">
    <property type="entry name" value="Class_I_gatase-like"/>
</dbReference>
<dbReference type="SUPFAM" id="SSF52317">
    <property type="entry name" value="Class I glutamine amidotransferase-like"/>
    <property type="match status" value="1"/>
</dbReference>
<evidence type="ECO:0000259" key="1">
    <source>
        <dbReference type="Pfam" id="PF01965"/>
    </source>
</evidence>
<dbReference type="InterPro" id="IPR006287">
    <property type="entry name" value="DJ-1"/>
</dbReference>